<sequence>MKRRIRFRDWMFCLEPAVWCLLALVAALHWAGVL</sequence>
<accession>A0ABU0JLE2</accession>
<dbReference type="Proteomes" id="UP001242480">
    <property type="component" value="Unassembled WGS sequence"/>
</dbReference>
<gene>
    <name evidence="2" type="ORF">QO011_008163</name>
</gene>
<proteinExistence type="predicted"/>
<keyword evidence="1" id="KW-0812">Transmembrane</keyword>
<name>A0ABU0JLE2_9HYPH</name>
<feature type="transmembrane region" description="Helical" evidence="1">
    <location>
        <begin position="12"/>
        <end position="31"/>
    </location>
</feature>
<reference evidence="2 3" key="1">
    <citation type="submission" date="2023-07" db="EMBL/GenBank/DDBJ databases">
        <title>Genomic Encyclopedia of Type Strains, Phase IV (KMG-IV): sequencing the most valuable type-strain genomes for metagenomic binning, comparative biology and taxonomic classification.</title>
        <authorList>
            <person name="Goeker M."/>
        </authorList>
    </citation>
    <scope>NUCLEOTIDE SEQUENCE [LARGE SCALE GENOMIC DNA]</scope>
    <source>
        <strain evidence="2 3">DSM 19619</strain>
    </source>
</reference>
<evidence type="ECO:0000313" key="2">
    <source>
        <dbReference type="EMBL" id="MDQ0475121.1"/>
    </source>
</evidence>
<organism evidence="2 3">
    <name type="scientific">Labrys wisconsinensis</name>
    <dbReference type="NCBI Taxonomy" id="425677"/>
    <lineage>
        <taxon>Bacteria</taxon>
        <taxon>Pseudomonadati</taxon>
        <taxon>Pseudomonadota</taxon>
        <taxon>Alphaproteobacteria</taxon>
        <taxon>Hyphomicrobiales</taxon>
        <taxon>Xanthobacteraceae</taxon>
        <taxon>Labrys</taxon>
    </lineage>
</organism>
<keyword evidence="1" id="KW-0472">Membrane</keyword>
<comment type="caution">
    <text evidence="2">The sequence shown here is derived from an EMBL/GenBank/DDBJ whole genome shotgun (WGS) entry which is preliminary data.</text>
</comment>
<keyword evidence="1" id="KW-1133">Transmembrane helix</keyword>
<evidence type="ECO:0000256" key="1">
    <source>
        <dbReference type="SAM" id="Phobius"/>
    </source>
</evidence>
<dbReference type="EMBL" id="JAUSVX010000030">
    <property type="protein sequence ID" value="MDQ0475121.1"/>
    <property type="molecule type" value="Genomic_DNA"/>
</dbReference>
<evidence type="ECO:0000313" key="3">
    <source>
        <dbReference type="Proteomes" id="UP001242480"/>
    </source>
</evidence>
<keyword evidence="3" id="KW-1185">Reference proteome</keyword>
<protein>
    <submittedName>
        <fullName evidence="2">Uncharacterized protein</fullName>
    </submittedName>
</protein>